<evidence type="ECO:0000313" key="3">
    <source>
        <dbReference type="Proteomes" id="UP000474175"/>
    </source>
</evidence>
<feature type="transmembrane region" description="Helical" evidence="1">
    <location>
        <begin position="184"/>
        <end position="202"/>
    </location>
</feature>
<evidence type="ECO:0000256" key="1">
    <source>
        <dbReference type="SAM" id="Phobius"/>
    </source>
</evidence>
<evidence type="ECO:0000313" key="2">
    <source>
        <dbReference type="EMBL" id="NDU97036.1"/>
    </source>
</evidence>
<proteinExistence type="predicted"/>
<dbReference type="EMBL" id="JAAFZH010000009">
    <property type="protein sequence ID" value="NDU97036.1"/>
    <property type="molecule type" value="Genomic_DNA"/>
</dbReference>
<sequence>MEIIVTAAIIGYIIYLRYYADLRSNSEQDVEKLQAGIKLYQQEQFTDALAFFNQYLLKEPKSSVAYLYQARCYRALGNVAAALTALKTGESYDDSVADLHLEMGQILYEQQDYKGAFLEFDKAVFHSKGTEAEPYRWRAMTRQQLQQPAEAQQDEERANTLRETAIATNSSLQPEQRSFLDRQFLRHVLLILINSAILLLVIKKATVIHLPYLLAAVAAAVIGFLEPRKGWLLAIIQTATIWIGYTFFTDAPQTSGARDLELFGLYGAIILTFIGSFIGGVLKRQLIR</sequence>
<dbReference type="AlphaFoldDB" id="A0A6L9L8X9"/>
<dbReference type="SUPFAM" id="SSF48452">
    <property type="entry name" value="TPR-like"/>
    <property type="match status" value="1"/>
</dbReference>
<organism evidence="2 3">
    <name type="scientific">Spirosoma terrae</name>
    <dbReference type="NCBI Taxonomy" id="1968276"/>
    <lineage>
        <taxon>Bacteria</taxon>
        <taxon>Pseudomonadati</taxon>
        <taxon>Bacteroidota</taxon>
        <taxon>Cytophagia</taxon>
        <taxon>Cytophagales</taxon>
        <taxon>Cytophagaceae</taxon>
        <taxon>Spirosoma</taxon>
    </lineage>
</organism>
<feature type="transmembrane region" description="Helical" evidence="1">
    <location>
        <begin position="208"/>
        <end position="225"/>
    </location>
</feature>
<reference evidence="2 3" key="1">
    <citation type="submission" date="2020-02" db="EMBL/GenBank/DDBJ databases">
        <title>Draft genome sequence of two Spirosoma agri KCTC 52727 and Spirosoma terrae KCTC 52035.</title>
        <authorList>
            <person name="Rojas J."/>
            <person name="Ambika Manirajan B."/>
            <person name="Suarez C."/>
            <person name="Ratering S."/>
            <person name="Schnell S."/>
        </authorList>
    </citation>
    <scope>NUCLEOTIDE SEQUENCE [LARGE SCALE GENOMIC DNA]</scope>
    <source>
        <strain evidence="2 3">KCTC 52035</strain>
    </source>
</reference>
<gene>
    <name evidence="2" type="ORF">GK108_19275</name>
</gene>
<keyword evidence="3" id="KW-1185">Reference proteome</keyword>
<dbReference type="Pfam" id="PF14559">
    <property type="entry name" value="TPR_19"/>
    <property type="match status" value="1"/>
</dbReference>
<comment type="caution">
    <text evidence="2">The sequence shown here is derived from an EMBL/GenBank/DDBJ whole genome shotgun (WGS) entry which is preliminary data.</text>
</comment>
<feature type="transmembrane region" description="Helical" evidence="1">
    <location>
        <begin position="263"/>
        <end position="282"/>
    </location>
</feature>
<dbReference type="SMART" id="SM00028">
    <property type="entry name" value="TPR"/>
    <property type="match status" value="3"/>
</dbReference>
<feature type="transmembrane region" description="Helical" evidence="1">
    <location>
        <begin position="230"/>
        <end position="248"/>
    </location>
</feature>
<keyword evidence="1" id="KW-0472">Membrane</keyword>
<name>A0A6L9L8X9_9BACT</name>
<dbReference type="InterPro" id="IPR019734">
    <property type="entry name" value="TPR_rpt"/>
</dbReference>
<keyword evidence="1" id="KW-1133">Transmembrane helix</keyword>
<keyword evidence="1" id="KW-0812">Transmembrane</keyword>
<dbReference type="Gene3D" id="1.25.40.10">
    <property type="entry name" value="Tetratricopeptide repeat domain"/>
    <property type="match status" value="1"/>
</dbReference>
<dbReference type="InterPro" id="IPR011990">
    <property type="entry name" value="TPR-like_helical_dom_sf"/>
</dbReference>
<accession>A0A6L9L8X9</accession>
<protein>
    <submittedName>
        <fullName evidence="2">Tetratricopeptide repeat protein</fullName>
    </submittedName>
</protein>
<dbReference type="Proteomes" id="UP000474175">
    <property type="component" value="Unassembled WGS sequence"/>
</dbReference>